<protein>
    <recommendedName>
        <fullName evidence="2">Retrotransposon gag domain-containing protein</fullName>
    </recommendedName>
</protein>
<organism evidence="3 4">
    <name type="scientific">Ficus carica</name>
    <name type="common">Common fig</name>
    <dbReference type="NCBI Taxonomy" id="3494"/>
    <lineage>
        <taxon>Eukaryota</taxon>
        <taxon>Viridiplantae</taxon>
        <taxon>Streptophyta</taxon>
        <taxon>Embryophyta</taxon>
        <taxon>Tracheophyta</taxon>
        <taxon>Spermatophyta</taxon>
        <taxon>Magnoliopsida</taxon>
        <taxon>eudicotyledons</taxon>
        <taxon>Gunneridae</taxon>
        <taxon>Pentapetalae</taxon>
        <taxon>rosids</taxon>
        <taxon>fabids</taxon>
        <taxon>Rosales</taxon>
        <taxon>Moraceae</taxon>
        <taxon>Ficeae</taxon>
        <taxon>Ficus</taxon>
    </lineage>
</organism>
<feature type="compositionally biased region" description="Acidic residues" evidence="1">
    <location>
        <begin position="287"/>
        <end position="308"/>
    </location>
</feature>
<dbReference type="AlphaFoldDB" id="A0AA88CPV0"/>
<feature type="region of interest" description="Disordered" evidence="1">
    <location>
        <begin position="213"/>
        <end position="308"/>
    </location>
</feature>
<feature type="domain" description="Retrotransposon gag" evidence="2">
    <location>
        <begin position="407"/>
        <end position="497"/>
    </location>
</feature>
<evidence type="ECO:0000313" key="3">
    <source>
        <dbReference type="EMBL" id="GMN26260.1"/>
    </source>
</evidence>
<name>A0AA88CPV0_FICCA</name>
<dbReference type="PANTHER" id="PTHR15503">
    <property type="entry name" value="LDOC1 RELATED"/>
    <property type="match status" value="1"/>
</dbReference>
<dbReference type="InterPro" id="IPR032567">
    <property type="entry name" value="RTL1-rel"/>
</dbReference>
<dbReference type="InterPro" id="IPR005162">
    <property type="entry name" value="Retrotrans_gag_dom"/>
</dbReference>
<dbReference type="Proteomes" id="UP001187192">
    <property type="component" value="Unassembled WGS sequence"/>
</dbReference>
<reference evidence="3" key="1">
    <citation type="submission" date="2023-07" db="EMBL/GenBank/DDBJ databases">
        <title>draft genome sequence of fig (Ficus carica).</title>
        <authorList>
            <person name="Takahashi T."/>
            <person name="Nishimura K."/>
        </authorList>
    </citation>
    <scope>NUCLEOTIDE SEQUENCE</scope>
</reference>
<sequence>MDPAQVEEDRRSVSAFYKLRPLLFDGTPRTVALSGWLYDLEMIFHLCHVEAHLRVSLASRCLAADARLWWMTIGEGTLPDRTWPHFRTCMINRYGPVPEEGIEEPYRDPEIYRDMQHERYHVFVADWRVYPHEPMDHYCRRFQEAMLPHIPMDIPHPGLQALVILRNGLPPQIRQHTPLPTPIMTVAHMVGYILAAEVIAHDMQADAHVVEPEVPDDDAGIPEPVYEPEPAYEPDPVYEPEPAYEPGPVDPEDAMPADPVQEAEDDGDDEDDDEEPDHEPGFVGWLDEGDDFEEDPEEIPDEDGEADSDISDVTVVNEVPPPADQVPPVAPPVPDIPRNDGIPIAPAEVPVDLPPVREDLLYERFRRMKAPEFEGTMDPIAADNWLIDIQVILDFMRLTEQEKVLCASFALKKDARHWWMTVQMRRDVTTMSWQDFVAEFRTMYYNREVLAVQQDEFANLKQGTMTVMEAVKKFEQLARLCPELVPNETEKVRRMMKMFRTDIAKQVSAGSSPPTLVSDCVSRAIRAEYWINQDKEARAQIFKAKKEEKAIVKQTQPRQSAEMNQKGQTNNPAQGSKQSWRNKRKGNFSGQGQQRNYPQKKNNRGNEASCSPSQTRRTFHCPRQIGSP</sequence>
<keyword evidence="4" id="KW-1185">Reference proteome</keyword>
<comment type="caution">
    <text evidence="3">The sequence shown here is derived from an EMBL/GenBank/DDBJ whole genome shotgun (WGS) entry which is preliminary data.</text>
</comment>
<evidence type="ECO:0000259" key="2">
    <source>
        <dbReference type="Pfam" id="PF03732"/>
    </source>
</evidence>
<dbReference type="PANTHER" id="PTHR15503:SF45">
    <property type="entry name" value="RNA-DIRECTED DNA POLYMERASE HOMOLOG"/>
    <property type="match status" value="1"/>
</dbReference>
<dbReference type="Pfam" id="PF03732">
    <property type="entry name" value="Retrotrans_gag"/>
    <property type="match status" value="1"/>
</dbReference>
<feature type="compositionally biased region" description="Pro residues" evidence="1">
    <location>
        <begin position="239"/>
        <end position="249"/>
    </location>
</feature>
<gene>
    <name evidence="3" type="ORF">TIFTF001_047792</name>
</gene>
<feature type="compositionally biased region" description="Polar residues" evidence="1">
    <location>
        <begin position="588"/>
        <end position="616"/>
    </location>
</feature>
<dbReference type="EMBL" id="BTGU01005628">
    <property type="protein sequence ID" value="GMN26260.1"/>
    <property type="molecule type" value="Genomic_DNA"/>
</dbReference>
<feature type="compositionally biased region" description="Polar residues" evidence="1">
    <location>
        <begin position="553"/>
        <end position="579"/>
    </location>
</feature>
<accession>A0AA88CPV0</accession>
<evidence type="ECO:0000313" key="4">
    <source>
        <dbReference type="Proteomes" id="UP001187192"/>
    </source>
</evidence>
<feature type="compositionally biased region" description="Acidic residues" evidence="1">
    <location>
        <begin position="250"/>
        <end position="277"/>
    </location>
</feature>
<evidence type="ECO:0000256" key="1">
    <source>
        <dbReference type="SAM" id="MobiDB-lite"/>
    </source>
</evidence>
<feature type="region of interest" description="Disordered" evidence="1">
    <location>
        <begin position="550"/>
        <end position="628"/>
    </location>
</feature>
<proteinExistence type="predicted"/>